<evidence type="ECO:0000313" key="2">
    <source>
        <dbReference type="EMBL" id="QEH31614.1"/>
    </source>
</evidence>
<evidence type="ECO:0008006" key="4">
    <source>
        <dbReference type="Google" id="ProtNLM"/>
    </source>
</evidence>
<dbReference type="KEGG" id="agv:OJF2_00790"/>
<protein>
    <recommendedName>
        <fullName evidence="4">Transmembrane protein</fullName>
    </recommendedName>
</protein>
<feature type="transmembrane region" description="Helical" evidence="1">
    <location>
        <begin position="34"/>
        <end position="55"/>
    </location>
</feature>
<organism evidence="2 3">
    <name type="scientific">Aquisphaera giovannonii</name>
    <dbReference type="NCBI Taxonomy" id="406548"/>
    <lineage>
        <taxon>Bacteria</taxon>
        <taxon>Pseudomonadati</taxon>
        <taxon>Planctomycetota</taxon>
        <taxon>Planctomycetia</taxon>
        <taxon>Isosphaerales</taxon>
        <taxon>Isosphaeraceae</taxon>
        <taxon>Aquisphaera</taxon>
    </lineage>
</organism>
<reference evidence="2 3" key="1">
    <citation type="submission" date="2019-08" db="EMBL/GenBank/DDBJ databases">
        <title>Deep-cultivation of Planctomycetes and their phenomic and genomic characterization uncovers novel biology.</title>
        <authorList>
            <person name="Wiegand S."/>
            <person name="Jogler M."/>
            <person name="Boedeker C."/>
            <person name="Pinto D."/>
            <person name="Vollmers J."/>
            <person name="Rivas-Marin E."/>
            <person name="Kohn T."/>
            <person name="Peeters S.H."/>
            <person name="Heuer A."/>
            <person name="Rast P."/>
            <person name="Oberbeckmann S."/>
            <person name="Bunk B."/>
            <person name="Jeske O."/>
            <person name="Meyerdierks A."/>
            <person name="Storesund J.E."/>
            <person name="Kallscheuer N."/>
            <person name="Luecker S."/>
            <person name="Lage O.M."/>
            <person name="Pohl T."/>
            <person name="Merkel B.J."/>
            <person name="Hornburger P."/>
            <person name="Mueller R.-W."/>
            <person name="Bruemmer F."/>
            <person name="Labrenz M."/>
            <person name="Spormann A.M."/>
            <person name="Op den Camp H."/>
            <person name="Overmann J."/>
            <person name="Amann R."/>
            <person name="Jetten M.S.M."/>
            <person name="Mascher T."/>
            <person name="Medema M.H."/>
            <person name="Devos D.P."/>
            <person name="Kaster A.-K."/>
            <person name="Ovreas L."/>
            <person name="Rohde M."/>
            <person name="Galperin M.Y."/>
            <person name="Jogler C."/>
        </authorList>
    </citation>
    <scope>NUCLEOTIDE SEQUENCE [LARGE SCALE GENOMIC DNA]</scope>
    <source>
        <strain evidence="2 3">OJF2</strain>
    </source>
</reference>
<gene>
    <name evidence="2" type="ORF">OJF2_00790</name>
</gene>
<evidence type="ECO:0000313" key="3">
    <source>
        <dbReference type="Proteomes" id="UP000324233"/>
    </source>
</evidence>
<keyword evidence="1" id="KW-0472">Membrane</keyword>
<sequence length="154" mass="17396">MTVRRPDFLASPASSAPASEAPGFLLARFTARKMMRAAAAIGLALGVVQCGRYYLASRQYRGEATFHSELAAFYSAQERDQRHHAELIDYENDAWKRRGDPVPGQIYENPYRTQAGLSARRVEYYLRMGRKYEDAAARPWRPVEPDPLPPGFEG</sequence>
<dbReference type="RefSeq" id="WP_148590220.1">
    <property type="nucleotide sequence ID" value="NZ_CP042997.1"/>
</dbReference>
<proteinExistence type="predicted"/>
<keyword evidence="1" id="KW-1133">Transmembrane helix</keyword>
<keyword evidence="3" id="KW-1185">Reference proteome</keyword>
<dbReference type="AlphaFoldDB" id="A0A5B9VU06"/>
<dbReference type="EMBL" id="CP042997">
    <property type="protein sequence ID" value="QEH31614.1"/>
    <property type="molecule type" value="Genomic_DNA"/>
</dbReference>
<dbReference type="Proteomes" id="UP000324233">
    <property type="component" value="Chromosome"/>
</dbReference>
<keyword evidence="1" id="KW-0812">Transmembrane</keyword>
<evidence type="ECO:0000256" key="1">
    <source>
        <dbReference type="SAM" id="Phobius"/>
    </source>
</evidence>
<name>A0A5B9VU06_9BACT</name>
<accession>A0A5B9VU06</accession>